<feature type="site" description="Positions MEP for the nucleophilic attack" evidence="7">
    <location>
        <position position="133"/>
    </location>
</feature>
<dbReference type="Gene3D" id="3.90.550.10">
    <property type="entry name" value="Spore Coat Polysaccharide Biosynthesis Protein SpsA, Chain A"/>
    <property type="match status" value="1"/>
</dbReference>
<dbReference type="GO" id="GO:0019288">
    <property type="term" value="P:isopentenyl diphosphate biosynthetic process, methylerythritol 4-phosphate pathway"/>
    <property type="evidence" value="ECO:0007669"/>
    <property type="project" value="UniProtKB-UniRule"/>
</dbReference>
<name>A0ABC9ZIG4_CORST</name>
<dbReference type="AlphaFoldDB" id="A0ABC9ZIG4"/>
<organism evidence="8 9">
    <name type="scientific">Corynebacterium striatum</name>
    <dbReference type="NCBI Taxonomy" id="43770"/>
    <lineage>
        <taxon>Bacteria</taxon>
        <taxon>Bacillati</taxon>
        <taxon>Actinomycetota</taxon>
        <taxon>Actinomycetes</taxon>
        <taxon>Mycobacteriales</taxon>
        <taxon>Corynebacteriaceae</taxon>
        <taxon>Corynebacterium</taxon>
    </lineage>
</organism>
<accession>A0ABC9ZIG4</accession>
<feature type="site" description="Positions MEP for the nucleophilic attack" evidence="7">
    <location>
        <position position="191"/>
    </location>
</feature>
<dbReference type="HAMAP" id="MF_00108">
    <property type="entry name" value="IspD"/>
    <property type="match status" value="1"/>
</dbReference>
<evidence type="ECO:0000256" key="5">
    <source>
        <dbReference type="ARBA" id="ARBA00022695"/>
    </source>
</evidence>
<comment type="caution">
    <text evidence="7">Lacks conserved residue(s) required for the propagation of feature annotation.</text>
</comment>
<dbReference type="EC" id="2.7.7.60" evidence="7"/>
<protein>
    <recommendedName>
        <fullName evidence="7">2-C-methyl-D-erythritol 4-phosphate cytidylyltransferase</fullName>
        <ecNumber evidence="7">2.7.7.60</ecNumber>
    </recommendedName>
    <alternativeName>
        <fullName evidence="7">4-diphosphocytidyl-2C-methyl-D-erythritol synthase</fullName>
    </alternativeName>
    <alternativeName>
        <fullName evidence="7">MEP cytidylyltransferase</fullName>
        <shortName evidence="7">MCT</shortName>
    </alternativeName>
</protein>
<proteinExistence type="inferred from homology"/>
<comment type="function">
    <text evidence="7">Catalyzes the formation of 4-diphosphocytidyl-2-C-methyl-D-erythritol from CTP and 2-C-methyl-D-erythritol 4-phosphate (MEP).</text>
</comment>
<dbReference type="InterPro" id="IPR029044">
    <property type="entry name" value="Nucleotide-diphossugar_trans"/>
</dbReference>
<evidence type="ECO:0000256" key="2">
    <source>
        <dbReference type="ARBA" id="ARBA00004787"/>
    </source>
</evidence>
<dbReference type="PANTHER" id="PTHR32125">
    <property type="entry name" value="2-C-METHYL-D-ERYTHRITOL 4-PHOSPHATE CYTIDYLYLTRANSFERASE, CHLOROPLASTIC"/>
    <property type="match status" value="1"/>
</dbReference>
<comment type="catalytic activity">
    <reaction evidence="1 7">
        <text>2-C-methyl-D-erythritol 4-phosphate + CTP + H(+) = 4-CDP-2-C-methyl-D-erythritol + diphosphate</text>
        <dbReference type="Rhea" id="RHEA:13429"/>
        <dbReference type="ChEBI" id="CHEBI:15378"/>
        <dbReference type="ChEBI" id="CHEBI:33019"/>
        <dbReference type="ChEBI" id="CHEBI:37563"/>
        <dbReference type="ChEBI" id="CHEBI:57823"/>
        <dbReference type="ChEBI" id="CHEBI:58262"/>
        <dbReference type="EC" id="2.7.7.60"/>
    </reaction>
</comment>
<dbReference type="InterPro" id="IPR050088">
    <property type="entry name" value="IspD/TarI_cytidylyltransf_bact"/>
</dbReference>
<comment type="pathway">
    <text evidence="2 7">Isoprenoid biosynthesis; isopentenyl diphosphate biosynthesis via DXP pathway; isopentenyl diphosphate from 1-deoxy-D-xylulose 5-phosphate: step 2/6.</text>
</comment>
<dbReference type="GO" id="GO:0050518">
    <property type="term" value="F:2-C-methyl-D-erythritol 4-phosphate cytidylyltransferase activity"/>
    <property type="evidence" value="ECO:0007669"/>
    <property type="project" value="UniProtKB-UniRule"/>
</dbReference>
<gene>
    <name evidence="7 8" type="primary">ispD</name>
    <name evidence="8" type="ORF">Cst04h_00820</name>
</gene>
<comment type="caution">
    <text evidence="8">The sequence shown here is derived from an EMBL/GenBank/DDBJ whole genome shotgun (WGS) entry which is preliminary data.</text>
</comment>
<evidence type="ECO:0000256" key="4">
    <source>
        <dbReference type="ARBA" id="ARBA00022679"/>
    </source>
</evidence>
<comment type="similarity">
    <text evidence="3 7">Belongs to the IspD/TarI cytidylyltransferase family. IspD subfamily.</text>
</comment>
<evidence type="ECO:0000256" key="1">
    <source>
        <dbReference type="ARBA" id="ARBA00001282"/>
    </source>
</evidence>
<sequence>MPKAYVELQGRTLLERSVAAMAHSGVVKRAVVTVSPVMEDTARALLADAPLPITFVHGGGERADSVWAGLQAIDEEDAVVLIHDAARALTPPAMIARVAQTVLDGAPAVIPVLPVSDTIKIVDAERVVSTPDRSSLRAVQTPQGFDLATLRGANEKYFSGQQEFIATDDASLMEWFGVPVATVPGDQLALKITTPMDLTLATAILKENS</sequence>
<keyword evidence="6 7" id="KW-0414">Isoprene biosynthesis</keyword>
<dbReference type="Proteomes" id="UP000315234">
    <property type="component" value="Unassembled WGS sequence"/>
</dbReference>
<dbReference type="InterPro" id="IPR034683">
    <property type="entry name" value="IspD/TarI"/>
</dbReference>
<evidence type="ECO:0000256" key="6">
    <source>
        <dbReference type="ARBA" id="ARBA00023229"/>
    </source>
</evidence>
<dbReference type="InterPro" id="IPR001228">
    <property type="entry name" value="IspD"/>
</dbReference>
<dbReference type="PANTHER" id="PTHR32125:SF4">
    <property type="entry name" value="2-C-METHYL-D-ERYTHRITOL 4-PHOSPHATE CYTIDYLYLTRANSFERASE, CHLOROPLASTIC"/>
    <property type="match status" value="1"/>
</dbReference>
<evidence type="ECO:0000256" key="7">
    <source>
        <dbReference type="HAMAP-Rule" id="MF_00108"/>
    </source>
</evidence>
<feature type="site" description="Transition state stabilizer" evidence="7">
    <location>
        <position position="3"/>
    </location>
</feature>
<reference evidence="8 9" key="1">
    <citation type="submission" date="2019-06" db="EMBL/GenBank/DDBJ databases">
        <title>Draft genome sequence of Corynebacterium striatum NBRC 15291.</title>
        <authorList>
            <person name="Miura T."/>
            <person name="Furukawa M."/>
            <person name="Shimamura M."/>
            <person name="Ohyama Y."/>
            <person name="Yamazoe A."/>
            <person name="Kawasaki H."/>
        </authorList>
    </citation>
    <scope>NUCLEOTIDE SEQUENCE [LARGE SCALE GENOMIC DNA]</scope>
    <source>
        <strain evidence="8 9">NBRC 15291</strain>
    </source>
</reference>
<evidence type="ECO:0000256" key="3">
    <source>
        <dbReference type="ARBA" id="ARBA00009789"/>
    </source>
</evidence>
<evidence type="ECO:0000313" key="9">
    <source>
        <dbReference type="Proteomes" id="UP000315234"/>
    </source>
</evidence>
<dbReference type="CDD" id="cd02516">
    <property type="entry name" value="CDP-ME_synthetase"/>
    <property type="match status" value="1"/>
</dbReference>
<dbReference type="PROSITE" id="PS01295">
    <property type="entry name" value="ISPD"/>
    <property type="match status" value="1"/>
</dbReference>
<keyword evidence="5 7" id="KW-0548">Nucleotidyltransferase</keyword>
<dbReference type="SUPFAM" id="SSF53448">
    <property type="entry name" value="Nucleotide-diphospho-sugar transferases"/>
    <property type="match status" value="1"/>
</dbReference>
<keyword evidence="4 7" id="KW-0808">Transferase</keyword>
<dbReference type="EMBL" id="BJLD01000001">
    <property type="protein sequence ID" value="GEA41912.1"/>
    <property type="molecule type" value="Genomic_DNA"/>
</dbReference>
<dbReference type="NCBIfam" id="TIGR00453">
    <property type="entry name" value="ispD"/>
    <property type="match status" value="1"/>
</dbReference>
<dbReference type="Pfam" id="PF01128">
    <property type="entry name" value="IspD"/>
    <property type="match status" value="1"/>
</dbReference>
<dbReference type="InterPro" id="IPR018294">
    <property type="entry name" value="ISPD_synthase_CS"/>
</dbReference>
<evidence type="ECO:0000313" key="8">
    <source>
        <dbReference type="EMBL" id="GEA41912.1"/>
    </source>
</evidence>